<feature type="coiled-coil region" evidence="1">
    <location>
        <begin position="30"/>
        <end position="105"/>
    </location>
</feature>
<dbReference type="SUPFAM" id="SSF56672">
    <property type="entry name" value="DNA/RNA polymerases"/>
    <property type="match status" value="1"/>
</dbReference>
<keyword evidence="4" id="KW-1185">Reference proteome</keyword>
<accession>A0A0N4VQG2</accession>
<name>A0A0N4VQG2_ENTVE</name>
<dbReference type="PROSITE" id="PS50878">
    <property type="entry name" value="RT_POL"/>
    <property type="match status" value="1"/>
</dbReference>
<sequence>MTIDDAKERRRNDPQAKREREWFAEKKIQVHRIKDAIVRARAELVRQRERRPRTDKDRRNAQILGTSNAAELERIAIENEQRLEIVEERIQLRKQEIRRKKLRKAFYAQPSLRVLKKLTVLKNGKIPRIDRPGADEIERFWEPILGRAKESKPRECEYLREWEETLRLEYHEFSISEARVEQELQKGIRHMKPRKAPGPDGIQAFWWKSIPGVSALPSKVGAKIILLGKWPLDWLAQGRTVLIYKKGDAKNPSNYRPITCLNTCYKVLTTAINALLLKHLEGVSDFTREQRANKKGEGGCLHASLIDRAIVKDAQVGKRHPLSVAWLDYKKAFDFIPHAYIKWLLRAVNAARFILRFVDRATDRWGTTFHSQNAITRKIPVKNGIFQGDSLSPTLFVLAVGPLSYALNRFGPRMETSFGRTTGRTLQCNHLFYMDDLKLFARGTEQLGKLLSIVRSVSSVLGLELNLDKCAKAEYIPGGGRVAPSLMGIRELGEARTYRYLGIEQHFKNTGDGYNLLVAEAKAEVRQILSTDLSLGQKRLALSSIVVAKMSYFYMMTAGGKTKLVDSLKAATQLDTEIRAILSEEMAIYAKSCTSRVYLAAEEGGHGWPSMKDELENQVVAFYAYLASMPELRPIWYFNEATRKSGKRSINTDVREILARYEVEVSGGNLCFYGDRDFLNQPRNLRKYLVNRIREYRAAERILQWRSKEVAGKVHRMENLNHYLSFRWLKRGCISSQNARIALGIQEHNILTRASAAAAAIRRSLGSNQSSLCRQCGKREETVEHVVSSCSKWLSNLYVERRDAALRVVYYHLATRYGLPTVHYSQELPDQAKSDSAELLWNVAIQTQRLMDHRKPDLVLIDSKNKQIYVVEISVASAVGIEQQHNIKFNRYVVNSRKQEDETKTPYERGPKLVDDMRQRYKMDVSFIPIVIGTTGEISYRTTKALEQLPGMNRRKLEDVAERLSRAVVINTARIVKNHLAKK</sequence>
<evidence type="ECO:0000313" key="5">
    <source>
        <dbReference type="WBParaSite" id="EVEC_0001326301-mRNA-1"/>
    </source>
</evidence>
<dbReference type="AlphaFoldDB" id="A0A0N4VQG2"/>
<feature type="domain" description="Reverse transcriptase" evidence="2">
    <location>
        <begin position="224"/>
        <end position="505"/>
    </location>
</feature>
<keyword evidence="1" id="KW-0175">Coiled coil</keyword>
<evidence type="ECO:0000256" key="1">
    <source>
        <dbReference type="SAM" id="Coils"/>
    </source>
</evidence>
<organism evidence="5">
    <name type="scientific">Enterobius vermicularis</name>
    <name type="common">Human pinworm</name>
    <dbReference type="NCBI Taxonomy" id="51028"/>
    <lineage>
        <taxon>Eukaryota</taxon>
        <taxon>Metazoa</taxon>
        <taxon>Ecdysozoa</taxon>
        <taxon>Nematoda</taxon>
        <taxon>Chromadorea</taxon>
        <taxon>Rhabditida</taxon>
        <taxon>Spirurina</taxon>
        <taxon>Oxyuridomorpha</taxon>
        <taxon>Oxyuroidea</taxon>
        <taxon>Oxyuridae</taxon>
        <taxon>Enterobius</taxon>
    </lineage>
</organism>
<gene>
    <name evidence="3" type="ORF">EVEC_LOCUS12408</name>
</gene>
<protein>
    <submittedName>
        <fullName evidence="5">Reverse transcriptase domain-containing protein</fullName>
    </submittedName>
</protein>
<dbReference type="Proteomes" id="UP000274131">
    <property type="component" value="Unassembled WGS sequence"/>
</dbReference>
<dbReference type="InterPro" id="IPR043502">
    <property type="entry name" value="DNA/RNA_pol_sf"/>
</dbReference>
<dbReference type="OrthoDB" id="5798715at2759"/>
<reference evidence="3 4" key="2">
    <citation type="submission" date="2018-10" db="EMBL/GenBank/DDBJ databases">
        <authorList>
            <consortium name="Pathogen Informatics"/>
        </authorList>
    </citation>
    <scope>NUCLEOTIDE SEQUENCE [LARGE SCALE GENOMIC DNA]</scope>
</reference>
<dbReference type="PANTHER" id="PTHR35450">
    <property type="entry name" value="REVERSE TRANSCRIPTASE DOMAIN-CONTAINING PROTEIN"/>
    <property type="match status" value="1"/>
</dbReference>
<dbReference type="WBParaSite" id="EVEC_0001326301-mRNA-1">
    <property type="protein sequence ID" value="EVEC_0001326301-mRNA-1"/>
    <property type="gene ID" value="EVEC_0001326301"/>
</dbReference>
<dbReference type="Pfam" id="PF00078">
    <property type="entry name" value="RVT_1"/>
    <property type="match status" value="1"/>
</dbReference>
<dbReference type="STRING" id="51028.A0A0N4VQG2"/>
<dbReference type="PANTHER" id="PTHR35450:SF2">
    <property type="entry name" value="REVERSE TRANSCRIPTASE DOMAIN-CONTAINING PROTEIN"/>
    <property type="match status" value="1"/>
</dbReference>
<dbReference type="InterPro" id="IPR000477">
    <property type="entry name" value="RT_dom"/>
</dbReference>
<reference evidence="5" key="1">
    <citation type="submission" date="2017-02" db="UniProtKB">
        <authorList>
            <consortium name="WormBaseParasite"/>
        </authorList>
    </citation>
    <scope>IDENTIFICATION</scope>
</reference>
<proteinExistence type="predicted"/>
<evidence type="ECO:0000313" key="4">
    <source>
        <dbReference type="Proteomes" id="UP000274131"/>
    </source>
</evidence>
<dbReference type="EMBL" id="UXUI01014483">
    <property type="protein sequence ID" value="VDD97657.1"/>
    <property type="molecule type" value="Genomic_DNA"/>
</dbReference>
<evidence type="ECO:0000313" key="3">
    <source>
        <dbReference type="EMBL" id="VDD97657.1"/>
    </source>
</evidence>
<evidence type="ECO:0000259" key="2">
    <source>
        <dbReference type="PROSITE" id="PS50878"/>
    </source>
</evidence>
<dbReference type="CDD" id="cd01650">
    <property type="entry name" value="RT_nLTR_like"/>
    <property type="match status" value="1"/>
</dbReference>